<evidence type="ECO:0000256" key="1">
    <source>
        <dbReference type="SAM" id="SignalP"/>
    </source>
</evidence>
<dbReference type="Gene3D" id="3.40.50.1000">
    <property type="entry name" value="HAD superfamily/HAD-like"/>
    <property type="match status" value="1"/>
</dbReference>
<proteinExistence type="predicted"/>
<dbReference type="InterPro" id="IPR036412">
    <property type="entry name" value="HAD-like_sf"/>
</dbReference>
<dbReference type="SUPFAM" id="SSF56784">
    <property type="entry name" value="HAD-like"/>
    <property type="match status" value="1"/>
</dbReference>
<comment type="caution">
    <text evidence="2">The sequence shown here is derived from an EMBL/GenBank/DDBJ whole genome shotgun (WGS) entry which is preliminary data.</text>
</comment>
<gene>
    <name evidence="2" type="ORF">SO694_00032028</name>
</gene>
<dbReference type="EMBL" id="JBBJCI010000368">
    <property type="protein sequence ID" value="KAK7232400.1"/>
    <property type="molecule type" value="Genomic_DNA"/>
</dbReference>
<keyword evidence="1" id="KW-0732">Signal</keyword>
<evidence type="ECO:0000313" key="3">
    <source>
        <dbReference type="Proteomes" id="UP001363151"/>
    </source>
</evidence>
<sequence length="321" mass="32560">MRALARRCAALLVLKRGLALSPRTLITFDVDSTLVKGSSAQAEASAHARSFAVATGAVFGDGAPTGLPAAVLDASEYHGSTDGLIALRLARKALGVAPADAAPRLPEVFAAMYASVAGVDDEAFAVGIEPLPGVVVTLTALASDPRVVCGLVTGNVEAIARKKMRATGLLALGALAPPDPEQVAGGGLAAAEAESAFLGGFGSDFCSGDIDDADRNHLDRGEQIAIAWRRARRAHPSLERLVHVGDAPADVLAARACALEGLLDGDDGPGVVGCVAVGTGKYAPEHLADLAGDAVDGVWDPVVLADGLADLRFLAVARRGI</sequence>
<dbReference type="Proteomes" id="UP001363151">
    <property type="component" value="Unassembled WGS sequence"/>
</dbReference>
<name>A0ABR1FK69_AURAN</name>
<accession>A0ABR1FK69</accession>
<dbReference type="InterPro" id="IPR023214">
    <property type="entry name" value="HAD_sf"/>
</dbReference>
<feature type="chain" id="PRO_5046424083" evidence="1">
    <location>
        <begin position="20"/>
        <end position="321"/>
    </location>
</feature>
<protein>
    <submittedName>
        <fullName evidence="2">HAD-hyrolase-like protein</fullName>
    </submittedName>
</protein>
<dbReference type="InterPro" id="IPR023198">
    <property type="entry name" value="PGP-like_dom2"/>
</dbReference>
<dbReference type="Gene3D" id="1.10.150.240">
    <property type="entry name" value="Putative phosphatase, domain 2"/>
    <property type="match status" value="1"/>
</dbReference>
<reference evidence="2 3" key="1">
    <citation type="submission" date="2024-03" db="EMBL/GenBank/DDBJ databases">
        <title>Aureococcus anophagefferens CCMP1851 and Kratosvirus quantuckense: Draft genome of a second virus-susceptible host strain in the model system.</title>
        <authorList>
            <person name="Chase E."/>
            <person name="Truchon A.R."/>
            <person name="Schepens W."/>
            <person name="Wilhelm S.W."/>
        </authorList>
    </citation>
    <scope>NUCLEOTIDE SEQUENCE [LARGE SCALE GENOMIC DNA]</scope>
    <source>
        <strain evidence="2 3">CCMP1851</strain>
    </source>
</reference>
<evidence type="ECO:0000313" key="2">
    <source>
        <dbReference type="EMBL" id="KAK7232400.1"/>
    </source>
</evidence>
<organism evidence="2 3">
    <name type="scientific">Aureococcus anophagefferens</name>
    <name type="common">Harmful bloom alga</name>
    <dbReference type="NCBI Taxonomy" id="44056"/>
    <lineage>
        <taxon>Eukaryota</taxon>
        <taxon>Sar</taxon>
        <taxon>Stramenopiles</taxon>
        <taxon>Ochrophyta</taxon>
        <taxon>Pelagophyceae</taxon>
        <taxon>Pelagomonadales</taxon>
        <taxon>Pelagomonadaceae</taxon>
        <taxon>Aureococcus</taxon>
    </lineage>
</organism>
<keyword evidence="3" id="KW-1185">Reference proteome</keyword>
<feature type="signal peptide" evidence="1">
    <location>
        <begin position="1"/>
        <end position="19"/>
    </location>
</feature>